<protein>
    <recommendedName>
        <fullName evidence="4">DUF3188 domain-containing protein</fullName>
    </recommendedName>
</protein>
<dbReference type="InterPro" id="IPR021524">
    <property type="entry name" value="DUF3188"/>
</dbReference>
<dbReference type="Proteomes" id="UP000035054">
    <property type="component" value="Unassembled WGS sequence"/>
</dbReference>
<proteinExistence type="predicted"/>
<dbReference type="EMBL" id="JXUO01000051">
    <property type="protein sequence ID" value="KKZ15192.1"/>
    <property type="molecule type" value="Genomic_DNA"/>
</dbReference>
<evidence type="ECO:0000313" key="2">
    <source>
        <dbReference type="EMBL" id="KKZ15192.1"/>
    </source>
</evidence>
<organism evidence="2 3">
    <name type="scientific">Candidatus Synechococcus spongiarum 142</name>
    <dbReference type="NCBI Taxonomy" id="1608213"/>
    <lineage>
        <taxon>Bacteria</taxon>
        <taxon>Bacillati</taxon>
        <taxon>Cyanobacteriota</taxon>
        <taxon>Cyanophyceae</taxon>
        <taxon>Synechococcales</taxon>
        <taxon>Synechococcaceae</taxon>
        <taxon>Synechococcus</taxon>
    </lineage>
</organism>
<accession>A0A6N3X699</accession>
<comment type="caution">
    <text evidence="2">The sequence shown here is derived from an EMBL/GenBank/DDBJ whole genome shotgun (WGS) entry which is preliminary data.</text>
</comment>
<keyword evidence="1" id="KW-0812">Transmembrane</keyword>
<dbReference type="AlphaFoldDB" id="A0A6N3X699"/>
<evidence type="ECO:0000313" key="3">
    <source>
        <dbReference type="Proteomes" id="UP000035054"/>
    </source>
</evidence>
<sequence>MSTPPHPFSRLVTMAAPAMVGLGVLASLQRTNSEKLQIIPMVVIGAGLTMTACGQWIYHRHRILRALRQRK</sequence>
<dbReference type="Pfam" id="PF11384">
    <property type="entry name" value="DUF3188"/>
    <property type="match status" value="1"/>
</dbReference>
<evidence type="ECO:0000256" key="1">
    <source>
        <dbReference type="SAM" id="Phobius"/>
    </source>
</evidence>
<keyword evidence="1" id="KW-0472">Membrane</keyword>
<feature type="transmembrane region" description="Helical" evidence="1">
    <location>
        <begin position="36"/>
        <end position="58"/>
    </location>
</feature>
<keyword evidence="1" id="KW-1133">Transmembrane helix</keyword>
<evidence type="ECO:0008006" key="4">
    <source>
        <dbReference type="Google" id="ProtNLM"/>
    </source>
</evidence>
<reference evidence="2 3" key="1">
    <citation type="submission" date="2015-01" db="EMBL/GenBank/DDBJ databases">
        <title>Lifestyle Evolution in Cyanobacterial Symbionts of Sponges.</title>
        <authorList>
            <person name="Burgsdorf I."/>
            <person name="Slaby B.M."/>
            <person name="Handley K.M."/>
            <person name="Haber M."/>
            <person name="Blom J."/>
            <person name="Marshall C.W."/>
            <person name="Gilbert J.A."/>
            <person name="Hentschel U."/>
            <person name="Steindler L."/>
        </authorList>
    </citation>
    <scope>NUCLEOTIDE SEQUENCE [LARGE SCALE GENOMIC DNA]</scope>
    <source>
        <strain evidence="2">142</strain>
    </source>
</reference>
<name>A0A6N3X699_9SYNE</name>
<gene>
    <name evidence="2" type="ORF">TH68_01655</name>
</gene>